<name>A0ABV4CM41_9PSEU</name>
<dbReference type="PANTHER" id="PTHR43464:SF89">
    <property type="entry name" value="METHYLTRANSFERASE"/>
    <property type="match status" value="1"/>
</dbReference>
<dbReference type="Gene3D" id="3.40.630.30">
    <property type="match status" value="1"/>
</dbReference>
<evidence type="ECO:0000313" key="2">
    <source>
        <dbReference type="EMBL" id="MEY8042151.1"/>
    </source>
</evidence>
<comment type="caution">
    <text evidence="2">The sequence shown here is derived from an EMBL/GenBank/DDBJ whole genome shotgun (WGS) entry which is preliminary data.</text>
</comment>
<dbReference type="EMBL" id="JBGEHV010000049">
    <property type="protein sequence ID" value="MEY8042151.1"/>
    <property type="molecule type" value="Genomic_DNA"/>
</dbReference>
<protein>
    <submittedName>
        <fullName evidence="2">Bifunctional class I SAM-dependent methyltransferase/N-acetyltransferase</fullName>
    </submittedName>
</protein>
<dbReference type="GO" id="GO:0008168">
    <property type="term" value="F:methyltransferase activity"/>
    <property type="evidence" value="ECO:0007669"/>
    <property type="project" value="UniProtKB-KW"/>
</dbReference>
<dbReference type="SUPFAM" id="SSF53335">
    <property type="entry name" value="S-adenosyl-L-methionine-dependent methyltransferases"/>
    <property type="match status" value="1"/>
</dbReference>
<dbReference type="GO" id="GO:0032259">
    <property type="term" value="P:methylation"/>
    <property type="evidence" value="ECO:0007669"/>
    <property type="project" value="UniProtKB-KW"/>
</dbReference>
<dbReference type="Proteomes" id="UP001564626">
    <property type="component" value="Unassembled WGS sequence"/>
</dbReference>
<accession>A0ABV4CM41</accession>
<dbReference type="SUPFAM" id="SSF55729">
    <property type="entry name" value="Acyl-CoA N-acyltransferases (Nat)"/>
    <property type="match status" value="1"/>
</dbReference>
<sequence length="416" mass="44231">MTDDVFESLFALGRDLPRQGPGSDATTRRLLELAGPLPARPRALDLGCGPGRASLVLADAGADVLALDVHRPFLDRLAEAAAARGLPVRTTCRSMADLPHPDASFDLLWAEGSAYLIGFAEALRQWRRLLAPGGALVVTEAEWAAAEPSAAAREFWAQHGGLRTAAGTVAAARTAGYDVEAALPLPDRDWFDEYYGPLAERVGNADLDRPGMPEAVARTSAEIRLRREHPEDYRYTGYVLRPTAPRPGPPWTARAEVDADRPRVRAVNLTAFPGAAEADLVDALRADPDAWIPGLSWVATSADGRIAGHALLTRCQVGGAPALALAPCAVRPEHQRRGAGSAAIRGALDAARRLGENLVVVLGHADYYPRFGFTPAAGFGIRAGFEVPEESLMALALDPSRPVPTGTIRYPAAFGV</sequence>
<dbReference type="Pfam" id="PF13649">
    <property type="entry name" value="Methyltransf_25"/>
    <property type="match status" value="1"/>
</dbReference>
<gene>
    <name evidence="2" type="ORF">AB8O55_22280</name>
</gene>
<dbReference type="CDD" id="cd02440">
    <property type="entry name" value="AdoMet_MTases"/>
    <property type="match status" value="1"/>
</dbReference>
<dbReference type="InterPro" id="IPR041698">
    <property type="entry name" value="Methyltransf_25"/>
</dbReference>
<keyword evidence="2" id="KW-0808">Transferase</keyword>
<proteinExistence type="predicted"/>
<dbReference type="Pfam" id="PF00583">
    <property type="entry name" value="Acetyltransf_1"/>
    <property type="match status" value="1"/>
</dbReference>
<reference evidence="2 3" key="1">
    <citation type="submission" date="2024-08" db="EMBL/GenBank/DDBJ databases">
        <title>Genome mining of Saccharopolyspora cebuensis PGLac3 from Nigerian medicinal plant.</title>
        <authorList>
            <person name="Ezeobiora C.E."/>
            <person name="Igbokwe N.H."/>
            <person name="Amin D.H."/>
            <person name="Mendie U.E."/>
        </authorList>
    </citation>
    <scope>NUCLEOTIDE SEQUENCE [LARGE SCALE GENOMIC DNA]</scope>
    <source>
        <strain evidence="2 3">PGLac3</strain>
    </source>
</reference>
<dbReference type="Gene3D" id="3.40.50.150">
    <property type="entry name" value="Vaccinia Virus protein VP39"/>
    <property type="match status" value="1"/>
</dbReference>
<dbReference type="RefSeq" id="WP_345356124.1">
    <property type="nucleotide sequence ID" value="NZ_BAABII010000002.1"/>
</dbReference>
<dbReference type="InterPro" id="IPR029063">
    <property type="entry name" value="SAM-dependent_MTases_sf"/>
</dbReference>
<evidence type="ECO:0000313" key="3">
    <source>
        <dbReference type="Proteomes" id="UP001564626"/>
    </source>
</evidence>
<dbReference type="InterPro" id="IPR016181">
    <property type="entry name" value="Acyl_CoA_acyltransferase"/>
</dbReference>
<evidence type="ECO:0000259" key="1">
    <source>
        <dbReference type="PROSITE" id="PS51186"/>
    </source>
</evidence>
<dbReference type="PANTHER" id="PTHR43464">
    <property type="entry name" value="METHYLTRANSFERASE"/>
    <property type="match status" value="1"/>
</dbReference>
<dbReference type="InterPro" id="IPR000182">
    <property type="entry name" value="GNAT_dom"/>
</dbReference>
<keyword evidence="2" id="KW-0489">Methyltransferase</keyword>
<organism evidence="2 3">
    <name type="scientific">Saccharopolyspora cebuensis</name>
    <dbReference type="NCBI Taxonomy" id="418759"/>
    <lineage>
        <taxon>Bacteria</taxon>
        <taxon>Bacillati</taxon>
        <taxon>Actinomycetota</taxon>
        <taxon>Actinomycetes</taxon>
        <taxon>Pseudonocardiales</taxon>
        <taxon>Pseudonocardiaceae</taxon>
        <taxon>Saccharopolyspora</taxon>
    </lineage>
</organism>
<dbReference type="CDD" id="cd04301">
    <property type="entry name" value="NAT_SF"/>
    <property type="match status" value="1"/>
</dbReference>
<dbReference type="PROSITE" id="PS51186">
    <property type="entry name" value="GNAT"/>
    <property type="match status" value="1"/>
</dbReference>
<keyword evidence="3" id="KW-1185">Reference proteome</keyword>
<feature type="domain" description="N-acetyltransferase" evidence="1">
    <location>
        <begin position="251"/>
        <end position="398"/>
    </location>
</feature>